<dbReference type="OrthoDB" id="21678at2759"/>
<dbReference type="GO" id="GO:0004497">
    <property type="term" value="F:monooxygenase activity"/>
    <property type="evidence" value="ECO:0007669"/>
    <property type="project" value="InterPro"/>
</dbReference>
<dbReference type="PANTHER" id="PTHR37981">
    <property type="entry name" value="LIPASE 2"/>
    <property type="match status" value="1"/>
</dbReference>
<dbReference type="PANTHER" id="PTHR37981:SF1">
    <property type="entry name" value="SGNH HYDROLASE-TYPE ESTERASE DOMAIN-CONTAINING PROTEIN"/>
    <property type="match status" value="1"/>
</dbReference>
<dbReference type="GO" id="GO:0020037">
    <property type="term" value="F:heme binding"/>
    <property type="evidence" value="ECO:0007669"/>
    <property type="project" value="InterPro"/>
</dbReference>
<reference evidence="3" key="1">
    <citation type="submission" date="2014-12" db="EMBL/GenBank/DDBJ databases">
        <title>Genome Sequence of Valsa Canker Pathogens Uncovers a Specific Adaption of Colonization on Woody Bark.</title>
        <authorList>
            <person name="Yin Z."/>
            <person name="Liu H."/>
            <person name="Gao X."/>
            <person name="Li Z."/>
            <person name="Song N."/>
            <person name="Ke X."/>
            <person name="Dai Q."/>
            <person name="Wu Y."/>
            <person name="Sun Y."/>
            <person name="Xu J.-R."/>
            <person name="Kang Z.K."/>
            <person name="Wang L."/>
            <person name="Huang L."/>
        </authorList>
    </citation>
    <scope>NUCLEOTIDE SEQUENCE [LARGE SCALE GENOMIC DNA]</scope>
    <source>
        <strain evidence="3">SXYL134</strain>
    </source>
</reference>
<protein>
    <submittedName>
        <fullName evidence="2">Trichodiene oxygenase</fullName>
    </submittedName>
</protein>
<dbReference type="Proteomes" id="UP000078576">
    <property type="component" value="Unassembled WGS sequence"/>
</dbReference>
<dbReference type="InterPro" id="IPR037460">
    <property type="entry name" value="SEST-like"/>
</dbReference>
<gene>
    <name evidence="2" type="ORF">VP1G_07952</name>
</gene>
<organism evidence="2 3">
    <name type="scientific">Cytospora mali</name>
    <name type="common">Apple Valsa canker fungus</name>
    <name type="synonym">Valsa mali</name>
    <dbReference type="NCBI Taxonomy" id="578113"/>
    <lineage>
        <taxon>Eukaryota</taxon>
        <taxon>Fungi</taxon>
        <taxon>Dikarya</taxon>
        <taxon>Ascomycota</taxon>
        <taxon>Pezizomycotina</taxon>
        <taxon>Sordariomycetes</taxon>
        <taxon>Sordariomycetidae</taxon>
        <taxon>Diaporthales</taxon>
        <taxon>Cytosporaceae</taxon>
        <taxon>Cytospora</taxon>
    </lineage>
</organism>
<dbReference type="SUPFAM" id="SSF48264">
    <property type="entry name" value="Cytochrome P450"/>
    <property type="match status" value="1"/>
</dbReference>
<evidence type="ECO:0000313" key="2">
    <source>
        <dbReference type="EMBL" id="KUI60757.1"/>
    </source>
</evidence>
<dbReference type="AlphaFoldDB" id="A0A194V9R4"/>
<keyword evidence="1" id="KW-0812">Transmembrane</keyword>
<dbReference type="InterPro" id="IPR001128">
    <property type="entry name" value="Cyt_P450"/>
</dbReference>
<name>A0A194V9R4_CYTMA</name>
<dbReference type="Gene3D" id="1.10.630.10">
    <property type="entry name" value="Cytochrome P450"/>
    <property type="match status" value="2"/>
</dbReference>
<dbReference type="InterPro" id="IPR036396">
    <property type="entry name" value="Cyt_P450_sf"/>
</dbReference>
<keyword evidence="1" id="KW-1133">Transmembrane helix</keyword>
<keyword evidence="3" id="KW-1185">Reference proteome</keyword>
<dbReference type="CDD" id="cd01823">
    <property type="entry name" value="SEST_like"/>
    <property type="match status" value="1"/>
</dbReference>
<sequence length="691" mass="77076">MGVLEYVSWKTLATSSIVYFASLVFYRLFLHPLAKFPGPKLAAITRYYEGYYDVVRNGQYTFRIAEMHEQYGPIVRISPYELHIDDPSYYEKLYRQDDGGTNMTGHTMLSALLCLQSAQFNVASRQRMIQRLASKLCERLDGSQGSTVNISTAISAFTRDVATKFTIIHAILHSNLPPPEKTVARINDEVATITGAAFETAAQSIRTILYHLYSDREMLRNLRAELANAHRGEDGEFPIAVLEKLPFLNGVIREGLRLSPGLATRLARVAPDRDLFMTSGGFRLEFRLVRQQVLNIDNADPPLLPQSNSRQARGFISLGDSYSAGIGTGIDGKELTSEGDCRRGVHAYPQLIHHDLDNTTHASASFQWLSCTGAVTTGLLSGYPDSQIDVINTSLPVDFATLSIGGNDLGFFSVMNACIFRFYGFKSGTCKAALAAADAAIRSNEFELRLEIVLQEILDKVAWEKQPWFSIAVTGYARFFNDETPECDGMSLGVWYGGPKLSRDIRSRMNELIVAMNDITRRTVALVNGRFQGARPRVLFVDYDALFNGHRFCEPGVAEPDFDRTDTWFFLVGGPDNAKNQTTWPNGTNGDPESTKYQRDMAGLSPHSPLVDPDTCLVNAEKRGDWGELALCYMAIAKHDDSSLRPAYDEVVASNGMWWVPTSYGKTFHPRTLGHEVIRDAVYQAWEEYGL</sequence>
<dbReference type="Gene3D" id="3.40.50.1110">
    <property type="entry name" value="SGNH hydrolase"/>
    <property type="match status" value="1"/>
</dbReference>
<proteinExistence type="predicted"/>
<dbReference type="InterPro" id="IPR036514">
    <property type="entry name" value="SGNH_hydro_sf"/>
</dbReference>
<dbReference type="GO" id="GO:0005506">
    <property type="term" value="F:iron ion binding"/>
    <property type="evidence" value="ECO:0007669"/>
    <property type="project" value="InterPro"/>
</dbReference>
<accession>A0A194V9R4</accession>
<dbReference type="GO" id="GO:0006629">
    <property type="term" value="P:lipid metabolic process"/>
    <property type="evidence" value="ECO:0007669"/>
    <property type="project" value="TreeGrafter"/>
</dbReference>
<dbReference type="SUPFAM" id="SSF52266">
    <property type="entry name" value="SGNH hydrolase"/>
    <property type="match status" value="1"/>
</dbReference>
<feature type="transmembrane region" description="Helical" evidence="1">
    <location>
        <begin position="12"/>
        <end position="30"/>
    </location>
</feature>
<dbReference type="EMBL" id="KN714758">
    <property type="protein sequence ID" value="KUI60757.1"/>
    <property type="molecule type" value="Genomic_DNA"/>
</dbReference>
<dbReference type="GO" id="GO:0016788">
    <property type="term" value="F:hydrolase activity, acting on ester bonds"/>
    <property type="evidence" value="ECO:0007669"/>
    <property type="project" value="InterPro"/>
</dbReference>
<evidence type="ECO:0000313" key="3">
    <source>
        <dbReference type="Proteomes" id="UP000078576"/>
    </source>
</evidence>
<dbReference type="GO" id="GO:0016705">
    <property type="term" value="F:oxidoreductase activity, acting on paired donors, with incorporation or reduction of molecular oxygen"/>
    <property type="evidence" value="ECO:0007669"/>
    <property type="project" value="InterPro"/>
</dbReference>
<dbReference type="Pfam" id="PF00067">
    <property type="entry name" value="p450"/>
    <property type="match status" value="1"/>
</dbReference>
<keyword evidence="1" id="KW-0472">Membrane</keyword>
<evidence type="ECO:0000256" key="1">
    <source>
        <dbReference type="SAM" id="Phobius"/>
    </source>
</evidence>